<dbReference type="InterPro" id="IPR002559">
    <property type="entry name" value="Transposase_11"/>
</dbReference>
<reference evidence="2 3" key="1">
    <citation type="submission" date="2015-11" db="EMBL/GenBank/DDBJ databases">
        <authorList>
            <person name="Lin W."/>
        </authorList>
    </citation>
    <scope>NUCLEOTIDE SEQUENCE [LARGE SCALE GENOMIC DNA]</scope>
    <source>
        <strain evidence="2 3">HCH-1</strain>
    </source>
</reference>
<sequence>MVIVDGEHGRIETRKYWITEDVGWIIDKEKWEGLKSIGCVESEREIDGKMTVETRYYISSIGADSEDFSRAVRSHWTIENSLHWVLDVVFREDYSRIRSGYAAENFSVARHIALNLLKLEKTAKIGVKNKRLKAGWSNNYMEKIILC</sequence>
<accession>A0ABR5SEY5</accession>
<evidence type="ECO:0000313" key="2">
    <source>
        <dbReference type="EMBL" id="KWT85298.1"/>
    </source>
</evidence>
<name>A0ABR5SEY5_9BACT</name>
<dbReference type="PANTHER" id="PTHR30298">
    <property type="entry name" value="H REPEAT-ASSOCIATED PREDICTED TRANSPOSASE"/>
    <property type="match status" value="1"/>
</dbReference>
<protein>
    <submittedName>
        <fullName evidence="2">Transposase</fullName>
    </submittedName>
</protein>
<dbReference type="InterPro" id="IPR051698">
    <property type="entry name" value="Transposase_11-like"/>
</dbReference>
<keyword evidence="3" id="KW-1185">Reference proteome</keyword>
<dbReference type="RefSeq" id="WP_085052371.1">
    <property type="nucleotide sequence ID" value="NZ_LNQR01000063.1"/>
</dbReference>
<organism evidence="2 3">
    <name type="scientific">Candidatus Magnetominusculus xianensis</name>
    <dbReference type="NCBI Taxonomy" id="1748249"/>
    <lineage>
        <taxon>Bacteria</taxon>
        <taxon>Pseudomonadati</taxon>
        <taxon>Nitrospirota</taxon>
        <taxon>Nitrospiria</taxon>
        <taxon>Nitrospirales</taxon>
        <taxon>Nitrospiraceae</taxon>
        <taxon>Candidatus Magnetominusculus</taxon>
    </lineage>
</organism>
<evidence type="ECO:0000313" key="3">
    <source>
        <dbReference type="Proteomes" id="UP000060487"/>
    </source>
</evidence>
<feature type="domain" description="Transposase IS4-like" evidence="1">
    <location>
        <begin position="2"/>
        <end position="116"/>
    </location>
</feature>
<dbReference type="PANTHER" id="PTHR30298:SF0">
    <property type="entry name" value="PROTEIN YBFL-RELATED"/>
    <property type="match status" value="1"/>
</dbReference>
<dbReference type="EMBL" id="LNQR01000063">
    <property type="protein sequence ID" value="KWT85298.1"/>
    <property type="molecule type" value="Genomic_DNA"/>
</dbReference>
<dbReference type="NCBIfam" id="NF033564">
    <property type="entry name" value="transpos_ISAs1"/>
    <property type="match status" value="1"/>
</dbReference>
<gene>
    <name evidence="2" type="ORF">ASN18_1755</name>
</gene>
<dbReference type="Pfam" id="PF01609">
    <property type="entry name" value="DDE_Tnp_1"/>
    <property type="match status" value="1"/>
</dbReference>
<dbReference type="InterPro" id="IPR047647">
    <property type="entry name" value="ISAs1_transpos"/>
</dbReference>
<dbReference type="Proteomes" id="UP000060487">
    <property type="component" value="Unassembled WGS sequence"/>
</dbReference>
<evidence type="ECO:0000259" key="1">
    <source>
        <dbReference type="Pfam" id="PF01609"/>
    </source>
</evidence>
<comment type="caution">
    <text evidence="2">The sequence shown here is derived from an EMBL/GenBank/DDBJ whole genome shotgun (WGS) entry which is preliminary data.</text>
</comment>
<proteinExistence type="predicted"/>